<reference evidence="2" key="1">
    <citation type="submission" date="2019-03" db="EMBL/GenBank/DDBJ databases">
        <title>Lake Tanganyika Metagenome-Assembled Genomes (MAGs).</title>
        <authorList>
            <person name="Tran P."/>
        </authorList>
    </citation>
    <scope>NUCLEOTIDE SEQUENCE</scope>
    <source>
        <strain evidence="2">K_DeepCast_65m_m2_066</strain>
    </source>
</reference>
<dbReference type="InterPro" id="IPR000182">
    <property type="entry name" value="GNAT_dom"/>
</dbReference>
<dbReference type="PANTHER" id="PTHR43610:SF1">
    <property type="entry name" value="N-ACETYLTRANSFERASE DOMAIN-CONTAINING PROTEIN"/>
    <property type="match status" value="1"/>
</dbReference>
<dbReference type="GO" id="GO:0016747">
    <property type="term" value="F:acyltransferase activity, transferring groups other than amino-acyl groups"/>
    <property type="evidence" value="ECO:0007669"/>
    <property type="project" value="InterPro"/>
</dbReference>
<dbReference type="SUPFAM" id="SSF55729">
    <property type="entry name" value="Acyl-CoA N-acyltransferases (Nat)"/>
    <property type="match status" value="1"/>
</dbReference>
<accession>A0A938B3W2</accession>
<dbReference type="PROSITE" id="PS51186">
    <property type="entry name" value="GNAT"/>
    <property type="match status" value="1"/>
</dbReference>
<protein>
    <submittedName>
        <fullName evidence="2">GNAT family N-acetyltransferase</fullName>
    </submittedName>
</protein>
<dbReference type="PANTHER" id="PTHR43610">
    <property type="entry name" value="BLL6696 PROTEIN"/>
    <property type="match status" value="1"/>
</dbReference>
<evidence type="ECO:0000313" key="3">
    <source>
        <dbReference type="Proteomes" id="UP000712673"/>
    </source>
</evidence>
<dbReference type="AlphaFoldDB" id="A0A938B3W2"/>
<dbReference type="Pfam" id="PF13302">
    <property type="entry name" value="Acetyltransf_3"/>
    <property type="match status" value="1"/>
</dbReference>
<sequence length="205" mass="23491">MQIVPVTLEGHQVRLEPVRLEHVPGLWRVGAPEDIWRYLPYVMRSEAEMRAYVEAELAKQQAGQVVRFVTIATAIGQPVGSTSYMNIDRQHSRLEIGGTWITPAWQRSPINTEAKYLQLRHAFETLGCIRVEFKTDALNTKSRQAIARLGAVEEGTFRNHMIMPDGRIRHSVYFSITREDWPQVKAHLEERMTAYPATPRPPYPG</sequence>
<dbReference type="InterPro" id="IPR016181">
    <property type="entry name" value="Acyl_CoA_acyltransferase"/>
</dbReference>
<name>A0A938B3W2_UNCTE</name>
<dbReference type="EMBL" id="VGLS01000258">
    <property type="protein sequence ID" value="MBM3224100.1"/>
    <property type="molecule type" value="Genomic_DNA"/>
</dbReference>
<evidence type="ECO:0000313" key="2">
    <source>
        <dbReference type="EMBL" id="MBM3224100.1"/>
    </source>
</evidence>
<comment type="caution">
    <text evidence="2">The sequence shown here is derived from an EMBL/GenBank/DDBJ whole genome shotgun (WGS) entry which is preliminary data.</text>
</comment>
<proteinExistence type="predicted"/>
<feature type="domain" description="N-acetyltransferase" evidence="1">
    <location>
        <begin position="13"/>
        <end position="179"/>
    </location>
</feature>
<dbReference type="Gene3D" id="3.40.630.30">
    <property type="match status" value="1"/>
</dbReference>
<gene>
    <name evidence="2" type="ORF">FJZ47_09890</name>
</gene>
<dbReference type="Proteomes" id="UP000712673">
    <property type="component" value="Unassembled WGS sequence"/>
</dbReference>
<evidence type="ECO:0000259" key="1">
    <source>
        <dbReference type="PROSITE" id="PS51186"/>
    </source>
</evidence>
<organism evidence="2 3">
    <name type="scientific">Tectimicrobiota bacterium</name>
    <dbReference type="NCBI Taxonomy" id="2528274"/>
    <lineage>
        <taxon>Bacteria</taxon>
        <taxon>Pseudomonadati</taxon>
        <taxon>Nitrospinota/Tectimicrobiota group</taxon>
        <taxon>Candidatus Tectimicrobiota</taxon>
    </lineage>
</organism>